<dbReference type="EMBL" id="DWYZ01000213">
    <property type="protein sequence ID" value="HJB29409.1"/>
    <property type="molecule type" value="Genomic_DNA"/>
</dbReference>
<evidence type="ECO:0000256" key="2">
    <source>
        <dbReference type="SAM" id="Phobius"/>
    </source>
</evidence>
<comment type="caution">
    <text evidence="3">The sequence shown here is derived from an EMBL/GenBank/DDBJ whole genome shotgun (WGS) entry which is preliminary data.</text>
</comment>
<accession>A0A9D2LUR9</accession>
<feature type="compositionally biased region" description="Basic and acidic residues" evidence="1">
    <location>
        <begin position="351"/>
        <end position="371"/>
    </location>
</feature>
<feature type="region of interest" description="Disordered" evidence="1">
    <location>
        <begin position="306"/>
        <end position="371"/>
    </location>
</feature>
<proteinExistence type="predicted"/>
<keyword evidence="2" id="KW-1133">Transmembrane helix</keyword>
<protein>
    <submittedName>
        <fullName evidence="3">Uncharacterized protein</fullName>
    </submittedName>
</protein>
<feature type="transmembrane region" description="Helical" evidence="2">
    <location>
        <begin position="81"/>
        <end position="106"/>
    </location>
</feature>
<evidence type="ECO:0000256" key="1">
    <source>
        <dbReference type="SAM" id="MobiDB-lite"/>
    </source>
</evidence>
<sequence length="371" mass="41809">MTALLEFKQKIKRLYGQYEIYILPFLKFIVAFVYFIWINMNMGYMSQLDNIFIVLILALVCSILPSSVMVFLGFAMMVVHCYALGIEVAGFMLVLILFMAILFLRFSGGKNIVLVFSPLSMALNVPALLPIGSGLLSSPISAFPAGCGVIVYYFVRYLRAQSNVLQSSETEIVDKLTLLADGLIQNWEMWITAAAFVIVILLVNLIRTRSFDYAWRISIVVGGVVYALIMMAGSFYFSVQINVPVLIIYTVISVLICIVLEFFVFGGDYTRTERLEYEDDEYYYYVKAVPKAAVATSERSIKKINAAPARTQKKTEGTPSYPNPIFQKEEKKPVKKKKEAPLEMSSAAPAEKPDTDDIDFEKKLEESLKDL</sequence>
<name>A0A9D2LUR9_9FIRM</name>
<feature type="transmembrane region" description="Helical" evidence="2">
    <location>
        <begin position="112"/>
        <end position="129"/>
    </location>
</feature>
<feature type="transmembrane region" description="Helical" evidence="2">
    <location>
        <begin position="187"/>
        <end position="206"/>
    </location>
</feature>
<reference evidence="3" key="1">
    <citation type="journal article" date="2021" name="PeerJ">
        <title>Extensive microbial diversity within the chicken gut microbiome revealed by metagenomics and culture.</title>
        <authorList>
            <person name="Gilroy R."/>
            <person name="Ravi A."/>
            <person name="Getino M."/>
            <person name="Pursley I."/>
            <person name="Horton D.L."/>
            <person name="Alikhan N.F."/>
            <person name="Baker D."/>
            <person name="Gharbi K."/>
            <person name="Hall N."/>
            <person name="Watson M."/>
            <person name="Adriaenssens E.M."/>
            <person name="Foster-Nyarko E."/>
            <person name="Jarju S."/>
            <person name="Secka A."/>
            <person name="Antonio M."/>
            <person name="Oren A."/>
            <person name="Chaudhuri R.R."/>
            <person name="La Ragione R."/>
            <person name="Hildebrand F."/>
            <person name="Pallen M.J."/>
        </authorList>
    </citation>
    <scope>NUCLEOTIDE SEQUENCE</scope>
    <source>
        <strain evidence="3">ChiSjej1B19-5720</strain>
    </source>
</reference>
<feature type="transmembrane region" description="Helical" evidence="2">
    <location>
        <begin position="51"/>
        <end position="74"/>
    </location>
</feature>
<evidence type="ECO:0000313" key="3">
    <source>
        <dbReference type="EMBL" id="HJB29409.1"/>
    </source>
</evidence>
<feature type="transmembrane region" description="Helical" evidence="2">
    <location>
        <begin position="213"/>
        <end position="237"/>
    </location>
</feature>
<keyword evidence="2" id="KW-0812">Transmembrane</keyword>
<reference evidence="3" key="2">
    <citation type="submission" date="2021-04" db="EMBL/GenBank/DDBJ databases">
        <authorList>
            <person name="Gilroy R."/>
        </authorList>
    </citation>
    <scope>NUCLEOTIDE SEQUENCE</scope>
    <source>
        <strain evidence="3">ChiSjej1B19-5720</strain>
    </source>
</reference>
<evidence type="ECO:0000313" key="4">
    <source>
        <dbReference type="Proteomes" id="UP000823842"/>
    </source>
</evidence>
<organism evidence="3 4">
    <name type="scientific">Candidatus Blautia faecavium</name>
    <dbReference type="NCBI Taxonomy" id="2838487"/>
    <lineage>
        <taxon>Bacteria</taxon>
        <taxon>Bacillati</taxon>
        <taxon>Bacillota</taxon>
        <taxon>Clostridia</taxon>
        <taxon>Lachnospirales</taxon>
        <taxon>Lachnospiraceae</taxon>
        <taxon>Blautia</taxon>
    </lineage>
</organism>
<dbReference type="Proteomes" id="UP000823842">
    <property type="component" value="Unassembled WGS sequence"/>
</dbReference>
<feature type="transmembrane region" description="Helical" evidence="2">
    <location>
        <begin position="243"/>
        <end position="265"/>
    </location>
</feature>
<feature type="transmembrane region" description="Helical" evidence="2">
    <location>
        <begin position="20"/>
        <end position="39"/>
    </location>
</feature>
<dbReference type="AlphaFoldDB" id="A0A9D2LUR9"/>
<keyword evidence="2" id="KW-0472">Membrane</keyword>
<gene>
    <name evidence="3" type="ORF">IAA06_11530</name>
</gene>